<comment type="caution">
    <text evidence="2">The sequence shown here is derived from an EMBL/GenBank/DDBJ whole genome shotgun (WGS) entry which is preliminary data.</text>
</comment>
<evidence type="ECO:0000313" key="2">
    <source>
        <dbReference type="EMBL" id="GHI85121.1"/>
    </source>
</evidence>
<reference evidence="2" key="1">
    <citation type="submission" date="2020-09" db="EMBL/GenBank/DDBJ databases">
        <title>Whole genome shotgun sequence of Streptomyces xanthophaeus NBRC 12829.</title>
        <authorList>
            <person name="Komaki H."/>
            <person name="Tamura T."/>
        </authorList>
    </citation>
    <scope>NUCLEOTIDE SEQUENCE</scope>
    <source>
        <strain evidence="2">NBRC 12829</strain>
    </source>
</reference>
<evidence type="ECO:0000313" key="3">
    <source>
        <dbReference type="Proteomes" id="UP000600026"/>
    </source>
</evidence>
<gene>
    <name evidence="2" type="ORF">Sxan_24850</name>
</gene>
<protein>
    <submittedName>
        <fullName evidence="2">Uncharacterized protein</fullName>
    </submittedName>
</protein>
<keyword evidence="3" id="KW-1185">Reference proteome</keyword>
<organism evidence="2 3">
    <name type="scientific">Streptomyces xanthophaeus</name>
    <dbReference type="NCBI Taxonomy" id="67385"/>
    <lineage>
        <taxon>Bacteria</taxon>
        <taxon>Bacillati</taxon>
        <taxon>Actinomycetota</taxon>
        <taxon>Actinomycetes</taxon>
        <taxon>Kitasatosporales</taxon>
        <taxon>Streptomycetaceae</taxon>
        <taxon>Streptomyces</taxon>
    </lineage>
</organism>
<feature type="region of interest" description="Disordered" evidence="1">
    <location>
        <begin position="1"/>
        <end position="22"/>
    </location>
</feature>
<feature type="compositionally biased region" description="Basic and acidic residues" evidence="1">
    <location>
        <begin position="13"/>
        <end position="22"/>
    </location>
</feature>
<sequence length="50" mass="5523">MDMDIGQGSPAAEPRRTLRHADAVTEDGTWAVHAFLMPRPADCEGYDHAR</sequence>
<dbReference type="EMBL" id="BNEE01000006">
    <property type="protein sequence ID" value="GHI85121.1"/>
    <property type="molecule type" value="Genomic_DNA"/>
</dbReference>
<dbReference type="AlphaFoldDB" id="A0A919GYQ1"/>
<accession>A0A919GYQ1</accession>
<name>A0A919GYQ1_9ACTN</name>
<evidence type="ECO:0000256" key="1">
    <source>
        <dbReference type="SAM" id="MobiDB-lite"/>
    </source>
</evidence>
<proteinExistence type="predicted"/>
<dbReference type="Proteomes" id="UP000600026">
    <property type="component" value="Unassembled WGS sequence"/>
</dbReference>